<keyword evidence="2" id="KW-0964">Secreted</keyword>
<organism evidence="10 11">
    <name type="scientific">Streptomyces alboniger</name>
    <dbReference type="NCBI Taxonomy" id="132473"/>
    <lineage>
        <taxon>Bacteria</taxon>
        <taxon>Bacillati</taxon>
        <taxon>Actinomycetota</taxon>
        <taxon>Actinomycetes</taxon>
        <taxon>Kitasatosporales</taxon>
        <taxon>Streptomycetaceae</taxon>
        <taxon>Streptomyces</taxon>
        <taxon>Streptomyces aurantiacus group</taxon>
    </lineage>
</organism>
<dbReference type="GO" id="GO:0005576">
    <property type="term" value="C:extracellular region"/>
    <property type="evidence" value="ECO:0007669"/>
    <property type="project" value="UniProtKB-SubCell"/>
</dbReference>
<evidence type="ECO:0000256" key="5">
    <source>
        <dbReference type="ARBA" id="ARBA00022801"/>
    </source>
</evidence>
<name>A0A5J6HUD8_STRAD</name>
<evidence type="ECO:0000256" key="2">
    <source>
        <dbReference type="ARBA" id="ARBA00022525"/>
    </source>
</evidence>
<keyword evidence="5" id="KW-0378">Hydrolase</keyword>
<dbReference type="InterPro" id="IPR029058">
    <property type="entry name" value="AB_hydrolase_fold"/>
</dbReference>
<proteinExistence type="predicted"/>
<dbReference type="Proteomes" id="UP000326553">
    <property type="component" value="Chromosome"/>
</dbReference>
<keyword evidence="11" id="KW-1185">Reference proteome</keyword>
<dbReference type="Gene3D" id="3.40.50.1820">
    <property type="entry name" value="alpha/beta hydrolase"/>
    <property type="match status" value="1"/>
</dbReference>
<dbReference type="OrthoDB" id="9767239at2"/>
<dbReference type="SUPFAM" id="SSF53474">
    <property type="entry name" value="alpha/beta-Hydrolases"/>
    <property type="match status" value="1"/>
</dbReference>
<dbReference type="InterPro" id="IPR043595">
    <property type="entry name" value="FaeB/C/D"/>
</dbReference>
<feature type="region of interest" description="Disordered" evidence="8">
    <location>
        <begin position="29"/>
        <end position="57"/>
    </location>
</feature>
<evidence type="ECO:0000256" key="4">
    <source>
        <dbReference type="ARBA" id="ARBA00022729"/>
    </source>
</evidence>
<reference evidence="10 11" key="1">
    <citation type="submission" date="2017-09" db="EMBL/GenBank/DDBJ databases">
        <authorList>
            <person name="Lee N."/>
            <person name="Cho B.-K."/>
        </authorList>
    </citation>
    <scope>NUCLEOTIDE SEQUENCE [LARGE SCALE GENOMIC DNA]</scope>
    <source>
        <strain evidence="10 11">ATCC 12461</strain>
    </source>
</reference>
<dbReference type="GO" id="GO:0045493">
    <property type="term" value="P:xylan catabolic process"/>
    <property type="evidence" value="ECO:0007669"/>
    <property type="project" value="UniProtKB-KW"/>
</dbReference>
<dbReference type="InterPro" id="IPR010126">
    <property type="entry name" value="Esterase_phb"/>
</dbReference>
<protein>
    <submittedName>
        <fullName evidence="10">Polyhydroxybutyrate depolymerase</fullName>
    </submittedName>
</protein>
<evidence type="ECO:0000256" key="9">
    <source>
        <dbReference type="SAM" id="SignalP"/>
    </source>
</evidence>
<dbReference type="GO" id="GO:0030600">
    <property type="term" value="F:feruloyl esterase activity"/>
    <property type="evidence" value="ECO:0007669"/>
    <property type="project" value="InterPro"/>
</dbReference>
<feature type="signal peptide" evidence="9">
    <location>
        <begin position="1"/>
        <end position="28"/>
    </location>
</feature>
<sequence length="306" mass="32906">MPTRRATLPRSALPLAAALLLLPLTACGSENDKGTANPKPTRKPAAAENPRPGDKKVTLSWKGEKRVYTVHAPPGYTPSEKLPLVVALHPYPADGKEMAAISGLNSKADEEDFLVAYPDGLNQGFNAFICCGSEDDIGFIRTLVKRLTGTWNADPARVYATGISNGGDMSYKLAVELPDTFAAIAPVSGGYLGTDAEKDSYMPKTPVSVITFIGGLDEHYAGMDAGVNSWQKRLSCKQGKPQRLRNEIRKTTADCRDGSRVVVYRLPEMGHSWPNGAGGSMSDPKAGVNATDLIWEFFKSHPKKAS</sequence>
<keyword evidence="7" id="KW-0624">Polysaccharide degradation</keyword>
<feature type="chain" id="PRO_5023807360" evidence="9">
    <location>
        <begin position="29"/>
        <end position="306"/>
    </location>
</feature>
<evidence type="ECO:0000256" key="7">
    <source>
        <dbReference type="ARBA" id="ARBA00023326"/>
    </source>
</evidence>
<evidence type="ECO:0000256" key="8">
    <source>
        <dbReference type="SAM" id="MobiDB-lite"/>
    </source>
</evidence>
<dbReference type="Pfam" id="PF10503">
    <property type="entry name" value="Esterase_PHB"/>
    <property type="match status" value="1"/>
</dbReference>
<keyword evidence="6" id="KW-0119">Carbohydrate metabolism</keyword>
<dbReference type="AlphaFoldDB" id="A0A5J6HUD8"/>
<keyword evidence="3" id="KW-0858">Xylan degradation</keyword>
<dbReference type="RefSeq" id="WP_150477410.1">
    <property type="nucleotide sequence ID" value="NZ_CP023695.1"/>
</dbReference>
<evidence type="ECO:0000313" key="11">
    <source>
        <dbReference type="Proteomes" id="UP000326553"/>
    </source>
</evidence>
<keyword evidence="4 9" id="KW-0732">Signal</keyword>
<evidence type="ECO:0000256" key="6">
    <source>
        <dbReference type="ARBA" id="ARBA00023277"/>
    </source>
</evidence>
<comment type="subcellular location">
    <subcellularLocation>
        <location evidence="1">Secreted</location>
    </subcellularLocation>
</comment>
<dbReference type="EMBL" id="CP023695">
    <property type="protein sequence ID" value="QEV20617.1"/>
    <property type="molecule type" value="Genomic_DNA"/>
</dbReference>
<evidence type="ECO:0000256" key="3">
    <source>
        <dbReference type="ARBA" id="ARBA00022651"/>
    </source>
</evidence>
<accession>A0A5J6HUD8</accession>
<gene>
    <name evidence="10" type="ORF">CP975_26495</name>
</gene>
<evidence type="ECO:0000313" key="10">
    <source>
        <dbReference type="EMBL" id="QEV20617.1"/>
    </source>
</evidence>
<dbReference type="PANTHER" id="PTHR38050">
    <property type="match status" value="1"/>
</dbReference>
<dbReference type="KEGG" id="salw:CP975_26495"/>
<dbReference type="PANTHER" id="PTHR38050:SF2">
    <property type="entry name" value="FERULOYL ESTERASE C-RELATED"/>
    <property type="match status" value="1"/>
</dbReference>
<evidence type="ECO:0000256" key="1">
    <source>
        <dbReference type="ARBA" id="ARBA00004613"/>
    </source>
</evidence>